<dbReference type="SUPFAM" id="SSF56601">
    <property type="entry name" value="beta-lactamase/transpeptidase-like"/>
    <property type="match status" value="1"/>
</dbReference>
<feature type="signal peptide" evidence="3">
    <location>
        <begin position="1"/>
        <end position="21"/>
    </location>
</feature>
<keyword evidence="3" id="KW-0732">Signal</keyword>
<dbReference type="Gene3D" id="3.40.710.10">
    <property type="entry name" value="DD-peptidase/beta-lactamase superfamily"/>
    <property type="match status" value="1"/>
</dbReference>
<organism evidence="4 5">
    <name type="scientific">Pseudopedobacter beijingensis</name>
    <dbReference type="NCBI Taxonomy" id="1207056"/>
    <lineage>
        <taxon>Bacteria</taxon>
        <taxon>Pseudomonadati</taxon>
        <taxon>Bacteroidota</taxon>
        <taxon>Sphingobacteriia</taxon>
        <taxon>Sphingobacteriales</taxon>
        <taxon>Sphingobacteriaceae</taxon>
        <taxon>Pseudopedobacter</taxon>
    </lineage>
</organism>
<protein>
    <submittedName>
        <fullName evidence="4">D-alanyl-D-alanine carboxypeptidase/D-alanyl-D-alanine-endopeptidase</fullName>
        <ecNumber evidence="4">3.4.16.4</ecNumber>
    </submittedName>
</protein>
<dbReference type="InterPro" id="IPR000667">
    <property type="entry name" value="Peptidase_S13"/>
</dbReference>
<evidence type="ECO:0000313" key="5">
    <source>
        <dbReference type="Proteomes" id="UP001597118"/>
    </source>
</evidence>
<comment type="caution">
    <text evidence="4">The sequence shown here is derived from an EMBL/GenBank/DDBJ whole genome shotgun (WGS) entry which is preliminary data.</text>
</comment>
<dbReference type="Pfam" id="PF02113">
    <property type="entry name" value="Peptidase_S13"/>
    <property type="match status" value="1"/>
</dbReference>
<comment type="similarity">
    <text evidence="1">Belongs to the peptidase S13 family.</text>
</comment>
<dbReference type="InterPro" id="IPR012338">
    <property type="entry name" value="Beta-lactam/transpept-like"/>
</dbReference>
<proteinExistence type="inferred from homology"/>
<feature type="chain" id="PRO_5045654774" evidence="3">
    <location>
        <begin position="22"/>
        <end position="460"/>
    </location>
</feature>
<reference evidence="5" key="1">
    <citation type="journal article" date="2019" name="Int. J. Syst. Evol. Microbiol.">
        <title>The Global Catalogue of Microorganisms (GCM) 10K type strain sequencing project: providing services to taxonomists for standard genome sequencing and annotation.</title>
        <authorList>
            <consortium name="The Broad Institute Genomics Platform"/>
            <consortium name="The Broad Institute Genome Sequencing Center for Infectious Disease"/>
            <person name="Wu L."/>
            <person name="Ma J."/>
        </authorList>
    </citation>
    <scope>NUCLEOTIDE SEQUENCE [LARGE SCALE GENOMIC DNA]</scope>
    <source>
        <strain evidence="5">CCUG 53762</strain>
    </source>
</reference>
<sequence>MKKIFAILCLSLLSNISSAQAISDKIKAAYNIFTKDSQLKYATTSLIVTDKVTGKVLFAHNENVGLAPASTLKTVTSATALAILGEDYQFKTEILYTGNLSGGILNGNILVKGNGDPSLGSNRFPETKKETILNQVLSAVKALGINRINGDVIVDNAVWDSQNLPEGWVWQDMGNYYGAGTSAVCWGENEFELKFKPSVPGGKVELTEDAFVYPFLKIINELETGAAGTGDKVYGYSAPYAQEVYLRGSYAVNLKKAIRFSLPDPALAMAYELNNALRKNNVAINGYTTTRNLKKENQKYTFEGKNITTIYSPKLIDLVYPFNQNSLNLYGEQMLRAMAAKDGNTIKDGLNVLKDFWGKRDIDKNTLNIGDGSGLSPANRVTAASMIKVLLWATQQSWYNGFLASLPLYNDMKMKSGTIGDVLAYSGYHKNYCFTIMVNNYNGTTSSMRQKMFTLLNSLK</sequence>
<keyword evidence="4" id="KW-0121">Carboxypeptidase</keyword>
<dbReference type="GO" id="GO:0009002">
    <property type="term" value="F:serine-type D-Ala-D-Ala carboxypeptidase activity"/>
    <property type="evidence" value="ECO:0007669"/>
    <property type="project" value="UniProtKB-EC"/>
</dbReference>
<name>A0ABW4IFR6_9SPHI</name>
<evidence type="ECO:0000256" key="1">
    <source>
        <dbReference type="ARBA" id="ARBA00006096"/>
    </source>
</evidence>
<dbReference type="Proteomes" id="UP001597118">
    <property type="component" value="Unassembled WGS sequence"/>
</dbReference>
<evidence type="ECO:0000256" key="2">
    <source>
        <dbReference type="ARBA" id="ARBA00022801"/>
    </source>
</evidence>
<dbReference type="PRINTS" id="PR00922">
    <property type="entry name" value="DADACBPTASE3"/>
</dbReference>
<dbReference type="Gene3D" id="3.50.80.20">
    <property type="entry name" value="D-Ala-D-Ala carboxypeptidase C, peptidase S13"/>
    <property type="match status" value="1"/>
</dbReference>
<dbReference type="NCBIfam" id="TIGR00666">
    <property type="entry name" value="PBP4"/>
    <property type="match status" value="1"/>
</dbReference>
<keyword evidence="2 4" id="KW-0378">Hydrolase</keyword>
<accession>A0ABW4IFR6</accession>
<dbReference type="EC" id="3.4.16.4" evidence="4"/>
<dbReference type="EMBL" id="JBHUDG010000049">
    <property type="protein sequence ID" value="MFD1631591.1"/>
    <property type="molecule type" value="Genomic_DNA"/>
</dbReference>
<gene>
    <name evidence="4" type="primary">dacB</name>
    <name evidence="4" type="ORF">ACFSAH_17080</name>
</gene>
<evidence type="ECO:0000256" key="3">
    <source>
        <dbReference type="SAM" id="SignalP"/>
    </source>
</evidence>
<keyword evidence="5" id="KW-1185">Reference proteome</keyword>
<evidence type="ECO:0000313" key="4">
    <source>
        <dbReference type="EMBL" id="MFD1631591.1"/>
    </source>
</evidence>
<dbReference type="RefSeq" id="WP_379663959.1">
    <property type="nucleotide sequence ID" value="NZ_JBHUDG010000049.1"/>
</dbReference>
<dbReference type="PANTHER" id="PTHR30023:SF0">
    <property type="entry name" value="PENICILLIN-SENSITIVE CARBOXYPEPTIDASE A"/>
    <property type="match status" value="1"/>
</dbReference>
<keyword evidence="4" id="KW-0645">Protease</keyword>
<dbReference type="PANTHER" id="PTHR30023">
    <property type="entry name" value="D-ALANYL-D-ALANINE CARBOXYPEPTIDASE"/>
    <property type="match status" value="1"/>
</dbReference>